<dbReference type="OrthoDB" id="5598695at2759"/>
<protein>
    <recommendedName>
        <fullName evidence="2">SWIRM domain-containing protein</fullName>
    </recommendedName>
</protein>
<feature type="compositionally biased region" description="Basic residues" evidence="1">
    <location>
        <begin position="195"/>
        <end position="204"/>
    </location>
</feature>
<name>A0A167Q7S6_PHYB8</name>
<accession>A0A167Q7S6</accession>
<dbReference type="VEuPathDB" id="FungiDB:PHYBLDRAFT_58283"/>
<evidence type="ECO:0000313" key="3">
    <source>
        <dbReference type="EMBL" id="OAD79234.1"/>
    </source>
</evidence>
<dbReference type="Proteomes" id="UP000077315">
    <property type="component" value="Unassembled WGS sequence"/>
</dbReference>
<keyword evidence="4" id="KW-1185">Reference proteome</keyword>
<evidence type="ECO:0000256" key="1">
    <source>
        <dbReference type="SAM" id="MobiDB-lite"/>
    </source>
</evidence>
<feature type="compositionally biased region" description="Polar residues" evidence="1">
    <location>
        <begin position="208"/>
        <end position="220"/>
    </location>
</feature>
<dbReference type="InterPro" id="IPR007526">
    <property type="entry name" value="SWIRM"/>
</dbReference>
<dbReference type="AlphaFoldDB" id="A0A167Q7S6"/>
<dbReference type="SUPFAM" id="SSF46689">
    <property type="entry name" value="Homeodomain-like"/>
    <property type="match status" value="1"/>
</dbReference>
<evidence type="ECO:0000259" key="2">
    <source>
        <dbReference type="Pfam" id="PF04433"/>
    </source>
</evidence>
<dbReference type="RefSeq" id="XP_018297274.1">
    <property type="nucleotide sequence ID" value="XM_018440291.1"/>
</dbReference>
<sequence length="360" mass="40122">MTTLKTINIIQDHPAKNILNTCLLSPPLTPTEPKAVYSSPWQPCSHIHSCKPPGINSTNTQALVAPFGDRRKQFVQDYSRMIDCLRTTPKSTKRATIDLKKSDRFESKCRHDQVFSLDVYGSLASSLGKKIKATSTFGSKSSSSNEIRINSMAAIMTDNSTGGKRNGGRSCGMLDKDAVHPALKRKHSMSDKPATKKKTSRVSRAKPNLSSLPVASNESLPSPALTRKEKLDLAAVFDTVDIDIEDDVYFPSSWIPQPEALDHIQVKVSWKGASLQITNQPYFHRLHPVEARIASTLRLSPIQYIRCKRVLIRAAQDYGEKDTPFRKSDAQKLCRVDVNKTSALWTAFGQLGWMGQRWPN</sequence>
<feature type="domain" description="SWIRM" evidence="2">
    <location>
        <begin position="283"/>
        <end position="353"/>
    </location>
</feature>
<dbReference type="FunFam" id="1.10.10.10:FF:000087">
    <property type="entry name" value="Transcriptional adapter 2"/>
    <property type="match status" value="1"/>
</dbReference>
<feature type="region of interest" description="Disordered" evidence="1">
    <location>
        <begin position="179"/>
        <end position="221"/>
    </location>
</feature>
<dbReference type="STRING" id="763407.A0A167Q7S6"/>
<reference evidence="4" key="1">
    <citation type="submission" date="2015-06" db="EMBL/GenBank/DDBJ databases">
        <title>Expansion of signal transduction pathways in fungi by whole-genome duplication.</title>
        <authorList>
            <consortium name="DOE Joint Genome Institute"/>
            <person name="Corrochano L.M."/>
            <person name="Kuo A."/>
            <person name="Marcet-Houben M."/>
            <person name="Polaino S."/>
            <person name="Salamov A."/>
            <person name="Villalobos J.M."/>
            <person name="Alvarez M.I."/>
            <person name="Avalos J."/>
            <person name="Benito E.P."/>
            <person name="Benoit I."/>
            <person name="Burger G."/>
            <person name="Camino L.P."/>
            <person name="Canovas D."/>
            <person name="Cerda-Olmedo E."/>
            <person name="Cheng J.-F."/>
            <person name="Dominguez A."/>
            <person name="Elias M."/>
            <person name="Eslava A.P."/>
            <person name="Glaser F."/>
            <person name="Grimwood J."/>
            <person name="Gutierrez G."/>
            <person name="Heitman J."/>
            <person name="Henrissat B."/>
            <person name="Iturriaga E.A."/>
            <person name="Lang B.F."/>
            <person name="Lavin J.L."/>
            <person name="Lee S."/>
            <person name="Li W."/>
            <person name="Lindquist E."/>
            <person name="Lopez-Garcia S."/>
            <person name="Luque E.M."/>
            <person name="Marcos A.T."/>
            <person name="Martin J."/>
            <person name="McCluskey K."/>
            <person name="Medina H.R."/>
            <person name="Miralles-Duran A."/>
            <person name="Miyazaki A."/>
            <person name="Munoz-Torres E."/>
            <person name="Oguiza J.A."/>
            <person name="Ohm R."/>
            <person name="Olmedo M."/>
            <person name="Orejas M."/>
            <person name="Ortiz-Castellanos L."/>
            <person name="Pisabarro A.G."/>
            <person name="Rodriguez-Romero J."/>
            <person name="Ruiz-Herrera J."/>
            <person name="Ruiz-Vazquez R."/>
            <person name="Sanz C."/>
            <person name="Schackwitz W."/>
            <person name="Schmutz J."/>
            <person name="Shahriari M."/>
            <person name="Shelest E."/>
            <person name="Silva-Franco F."/>
            <person name="Soanes D."/>
            <person name="Syed K."/>
            <person name="Tagua V.G."/>
            <person name="Talbot N.J."/>
            <person name="Thon M."/>
            <person name="De vries R.P."/>
            <person name="Wiebenga A."/>
            <person name="Yadav J.S."/>
            <person name="Braun E.L."/>
            <person name="Baker S."/>
            <person name="Garre V."/>
            <person name="Horwitz B."/>
            <person name="Torres-Martinez S."/>
            <person name="Idnurm A."/>
            <person name="Herrera-Estrella A."/>
            <person name="Gabaldon T."/>
            <person name="Grigoriev I.V."/>
        </authorList>
    </citation>
    <scope>NUCLEOTIDE SEQUENCE [LARGE SCALE GENOMIC DNA]</scope>
    <source>
        <strain evidence="4">NRRL 1555(-)</strain>
    </source>
</reference>
<dbReference type="GO" id="GO:0010468">
    <property type="term" value="P:regulation of gene expression"/>
    <property type="evidence" value="ECO:0007669"/>
    <property type="project" value="UniProtKB-ARBA"/>
</dbReference>
<dbReference type="Gene3D" id="1.10.10.10">
    <property type="entry name" value="Winged helix-like DNA-binding domain superfamily/Winged helix DNA-binding domain"/>
    <property type="match status" value="1"/>
</dbReference>
<dbReference type="InterPro" id="IPR009057">
    <property type="entry name" value="Homeodomain-like_sf"/>
</dbReference>
<dbReference type="FunCoup" id="A0A167Q7S6">
    <property type="interactions" value="27"/>
</dbReference>
<dbReference type="GeneID" id="29001197"/>
<dbReference type="InterPro" id="IPR036388">
    <property type="entry name" value="WH-like_DNA-bd_sf"/>
</dbReference>
<dbReference type="Pfam" id="PF04433">
    <property type="entry name" value="SWIRM"/>
    <property type="match status" value="1"/>
</dbReference>
<gene>
    <name evidence="3" type="ORF">PHYBLDRAFT_58283</name>
</gene>
<proteinExistence type="predicted"/>
<dbReference type="EMBL" id="KV440972">
    <property type="protein sequence ID" value="OAD79234.1"/>
    <property type="molecule type" value="Genomic_DNA"/>
</dbReference>
<organism evidence="3 4">
    <name type="scientific">Phycomyces blakesleeanus (strain ATCC 8743b / DSM 1359 / FGSC 10004 / NBRC 33097 / NRRL 1555)</name>
    <dbReference type="NCBI Taxonomy" id="763407"/>
    <lineage>
        <taxon>Eukaryota</taxon>
        <taxon>Fungi</taxon>
        <taxon>Fungi incertae sedis</taxon>
        <taxon>Mucoromycota</taxon>
        <taxon>Mucoromycotina</taxon>
        <taxon>Mucoromycetes</taxon>
        <taxon>Mucorales</taxon>
        <taxon>Phycomycetaceae</taxon>
        <taxon>Phycomyces</taxon>
    </lineage>
</organism>
<evidence type="ECO:0000313" key="4">
    <source>
        <dbReference type="Proteomes" id="UP000077315"/>
    </source>
</evidence>
<dbReference type="InParanoid" id="A0A167Q7S6"/>